<feature type="transmembrane region" description="Helical" evidence="4">
    <location>
        <begin position="289"/>
        <end position="310"/>
    </location>
</feature>
<gene>
    <name evidence="6" type="ordered locus">Sta7437_0235</name>
</gene>
<dbReference type="OrthoDB" id="396512at2"/>
<keyword evidence="4" id="KW-1133">Transmembrane helix</keyword>
<keyword evidence="4" id="KW-0472">Membrane</keyword>
<evidence type="ECO:0000256" key="2">
    <source>
        <dbReference type="ARBA" id="ARBA00022676"/>
    </source>
</evidence>
<proteinExistence type="inferred from homology"/>
<evidence type="ECO:0000259" key="5">
    <source>
        <dbReference type="Pfam" id="PF00535"/>
    </source>
</evidence>
<dbReference type="GO" id="GO:0016757">
    <property type="term" value="F:glycosyltransferase activity"/>
    <property type="evidence" value="ECO:0007669"/>
    <property type="project" value="UniProtKB-KW"/>
</dbReference>
<evidence type="ECO:0000256" key="4">
    <source>
        <dbReference type="SAM" id="Phobius"/>
    </source>
</evidence>
<dbReference type="Gene3D" id="3.90.550.10">
    <property type="entry name" value="Spore Coat Polysaccharide Biosynthesis Protein SpsA, Chain A"/>
    <property type="match status" value="1"/>
</dbReference>
<dbReference type="STRING" id="111780.Sta7437_0235"/>
<feature type="domain" description="Glycosyltransferase 2-like" evidence="5">
    <location>
        <begin position="16"/>
        <end position="145"/>
    </location>
</feature>
<evidence type="ECO:0000313" key="7">
    <source>
        <dbReference type="Proteomes" id="UP000010473"/>
    </source>
</evidence>
<dbReference type="CDD" id="cd02525">
    <property type="entry name" value="Succinoglycan_BP_ExoA"/>
    <property type="match status" value="1"/>
</dbReference>
<dbReference type="eggNOG" id="COG1215">
    <property type="taxonomic scope" value="Bacteria"/>
</dbReference>
<dbReference type="SUPFAM" id="SSF53448">
    <property type="entry name" value="Nucleotide-diphospho-sugar transferases"/>
    <property type="match status" value="1"/>
</dbReference>
<dbReference type="AlphaFoldDB" id="K9XQA9"/>
<dbReference type="KEGG" id="scs:Sta7437_0235"/>
<dbReference type="PANTHER" id="PTHR43630:SF1">
    <property type="entry name" value="POLY-BETA-1,6-N-ACETYL-D-GLUCOSAMINE SYNTHASE"/>
    <property type="match status" value="1"/>
</dbReference>
<sequence length="368" mass="41936">MVISTDSFANDLPSVTIAIPAYNEEAYIEKVVQKFLASQYPRLIEIIIADGNSSDRTQEIVKQISLFDSRVKLIINPHKIQSHALNIILQKAKGDIFLRADAHCEYASDYVEKCVKALLETKADNAGGAQRFVAAGAFQAGVALAANSILGNGGAKYRNINYDGYADTVYLGCFWRKALLAVDNNSNLNEINVFDTSQITNQDAELNQKLLSKNPEAIYVSSDIKVWYYPRKTWKSLWIQYFKYGRGRYLTSVKHPEQMQLRGKLPFLFILTLILLLLLDLAFSDLNLHIREIILAGLLIPLIESLRVNWKLKERFATEIWRGKSEQIPSLLVRWFYTGIVILTMPLAHFFGYGYQLFKNKILRIEGW</sequence>
<organism evidence="6 7">
    <name type="scientific">Stanieria cyanosphaera (strain ATCC 29371 / PCC 7437)</name>
    <dbReference type="NCBI Taxonomy" id="111780"/>
    <lineage>
        <taxon>Bacteria</taxon>
        <taxon>Bacillati</taxon>
        <taxon>Cyanobacteriota</taxon>
        <taxon>Cyanophyceae</taxon>
        <taxon>Pleurocapsales</taxon>
        <taxon>Dermocarpellaceae</taxon>
        <taxon>Stanieria</taxon>
    </lineage>
</organism>
<evidence type="ECO:0000313" key="6">
    <source>
        <dbReference type="EMBL" id="AFZ33852.1"/>
    </source>
</evidence>
<dbReference type="Proteomes" id="UP000010473">
    <property type="component" value="Chromosome"/>
</dbReference>
<evidence type="ECO:0000256" key="3">
    <source>
        <dbReference type="ARBA" id="ARBA00022679"/>
    </source>
</evidence>
<feature type="transmembrane region" description="Helical" evidence="4">
    <location>
        <begin position="331"/>
        <end position="351"/>
    </location>
</feature>
<keyword evidence="2" id="KW-0328">Glycosyltransferase</keyword>
<dbReference type="PATRIC" id="fig|111780.3.peg.243"/>
<dbReference type="EMBL" id="CP003653">
    <property type="protein sequence ID" value="AFZ33852.1"/>
    <property type="molecule type" value="Genomic_DNA"/>
</dbReference>
<evidence type="ECO:0000256" key="1">
    <source>
        <dbReference type="ARBA" id="ARBA00006739"/>
    </source>
</evidence>
<comment type="similarity">
    <text evidence="1">Belongs to the glycosyltransferase 2 family.</text>
</comment>
<keyword evidence="4" id="KW-0812">Transmembrane</keyword>
<keyword evidence="3 6" id="KW-0808">Transferase</keyword>
<accession>K9XQA9</accession>
<reference evidence="7" key="1">
    <citation type="journal article" date="2013" name="Proc. Natl. Acad. Sci. U.S.A.">
        <title>Improving the coverage of the cyanobacterial phylum using diversity-driven genome sequencing.</title>
        <authorList>
            <person name="Shih P.M."/>
            <person name="Wu D."/>
            <person name="Latifi A."/>
            <person name="Axen S.D."/>
            <person name="Fewer D.P."/>
            <person name="Talla E."/>
            <person name="Calteau A."/>
            <person name="Cai F."/>
            <person name="Tandeau de Marsac N."/>
            <person name="Rippka R."/>
            <person name="Herdman M."/>
            <person name="Sivonen K."/>
            <person name="Coursin T."/>
            <person name="Laurent T."/>
            <person name="Goodwin L."/>
            <person name="Nolan M."/>
            <person name="Davenport K.W."/>
            <person name="Han C.S."/>
            <person name="Rubin E.M."/>
            <person name="Eisen J.A."/>
            <person name="Woyke T."/>
            <person name="Gugger M."/>
            <person name="Kerfeld C.A."/>
        </authorList>
    </citation>
    <scope>NUCLEOTIDE SEQUENCE [LARGE SCALE GENOMIC DNA]</scope>
    <source>
        <strain evidence="7">ATCC 29371 / PCC 7437</strain>
    </source>
</reference>
<keyword evidence="7" id="KW-1185">Reference proteome</keyword>
<dbReference type="Pfam" id="PF00535">
    <property type="entry name" value="Glycos_transf_2"/>
    <property type="match status" value="1"/>
</dbReference>
<name>K9XQA9_STAC7</name>
<dbReference type="PANTHER" id="PTHR43630">
    <property type="entry name" value="POLY-BETA-1,6-N-ACETYL-D-GLUCOSAMINE SYNTHASE"/>
    <property type="match status" value="1"/>
</dbReference>
<dbReference type="InterPro" id="IPR029044">
    <property type="entry name" value="Nucleotide-diphossugar_trans"/>
</dbReference>
<dbReference type="InterPro" id="IPR001173">
    <property type="entry name" value="Glyco_trans_2-like"/>
</dbReference>
<protein>
    <submittedName>
        <fullName evidence="6">Glycosyl transferase family 2</fullName>
    </submittedName>
</protein>
<dbReference type="RefSeq" id="WP_015191525.1">
    <property type="nucleotide sequence ID" value="NC_019748.1"/>
</dbReference>
<dbReference type="HOGENOM" id="CLU_025996_19_0_3"/>
<feature type="transmembrane region" description="Helical" evidence="4">
    <location>
        <begin position="265"/>
        <end position="283"/>
    </location>
</feature>